<dbReference type="Ensembl" id="ENST00000681752.1">
    <property type="protein sequence ID" value="ENSP00000504994.1"/>
    <property type="gene ID" value="ENSG00000018510.18"/>
</dbReference>
<sequence length="122" mass="12859">MAEAAAAAGGTGLGAGASYGSAADRDRDPDPDRAGRRLRVLSGHLLGRPREALSTNECKARRAASAATAAPTATPAAQESGTIPKKRQEVMKWNGWGYNDSKFIFNKKGQIELTGKRALIYS</sequence>
<comment type="subcellular location">
    <subcellularLocation>
        <location evidence="2">Peroxisome</location>
    </subcellularLocation>
</comment>
<accession>A0A7P0T857</accession>
<dbReference type="PANTHER" id="PTHR46568">
    <property type="entry name" value="ALKYLDIHYDROXYACETONEPHOSPHATE SYNTHASE, PEROXISOMAL"/>
    <property type="match status" value="1"/>
</dbReference>
<dbReference type="Bgee" id="ENSG00000018510">
    <property type="expression patterns" value="Expressed in sperm and 193 other cell types or tissues"/>
</dbReference>
<evidence type="ECO:0000256" key="3">
    <source>
        <dbReference type="SAM" id="MobiDB-lite"/>
    </source>
</evidence>
<feature type="region of interest" description="Disordered" evidence="3">
    <location>
        <begin position="1"/>
        <end position="43"/>
    </location>
</feature>
<reference evidence="4 5" key="1">
    <citation type="journal article" date="2001" name="Nature">
        <title>Initial sequencing and analysis of the human genome.</title>
        <authorList>
            <consortium name="International Human Genome Sequencing Consortium"/>
            <person name="Lander E.S."/>
            <person name="Linton L.M."/>
            <person name="Birren B."/>
            <person name="Nusbaum C."/>
            <person name="Zody M.C."/>
            <person name="Baldwin J."/>
            <person name="Devon K."/>
            <person name="Dewar K."/>
            <person name="Doyle M."/>
            <person name="FitzHugh W."/>
            <person name="Funke R."/>
            <person name="Gage D."/>
            <person name="Harris K."/>
            <person name="Heaford A."/>
            <person name="Howland J."/>
            <person name="Kann L."/>
            <person name="Lehoczky J."/>
            <person name="LeVine R."/>
            <person name="McEwan P."/>
            <person name="McKernan K."/>
            <person name="Meldrim J."/>
            <person name="Mesirov J.P."/>
            <person name="Miranda C."/>
            <person name="Morris W."/>
            <person name="Naylor J."/>
            <person name="Raymond C."/>
            <person name="Rosetti M."/>
            <person name="Santos R."/>
            <person name="Sheridan A."/>
            <person name="Sougnez C."/>
            <person name="Stange-Thomann N."/>
            <person name="Stojanovic N."/>
            <person name="Subramanian A."/>
            <person name="Wyman D."/>
            <person name="Rogers J."/>
            <person name="Sulston J."/>
            <person name="Ainscough R."/>
            <person name="Beck S."/>
            <person name="Bentley D."/>
            <person name="Burton J."/>
            <person name="Clee C."/>
            <person name="Carter N."/>
            <person name="Coulson A."/>
            <person name="Deadman R."/>
            <person name="Deloukas P."/>
            <person name="Dunham A."/>
            <person name="Dunham I."/>
            <person name="Durbin R."/>
            <person name="French L."/>
            <person name="Grafham D."/>
            <person name="Gregory S."/>
            <person name="Hubbard T."/>
            <person name="Humphray S."/>
            <person name="Hunt A."/>
            <person name="Jones M."/>
            <person name="Lloyd C."/>
            <person name="McMurray A."/>
            <person name="Matthews L."/>
            <person name="Mercer S."/>
            <person name="Milne S."/>
            <person name="Mullikin J.C."/>
            <person name="Mungall A."/>
            <person name="Plumb R."/>
            <person name="Ross M."/>
            <person name="Shownkeen R."/>
            <person name="Sims S."/>
            <person name="Waterston R.H."/>
            <person name="Wilson R.K."/>
            <person name="Hillier L.W."/>
            <person name="McPherson J.D."/>
            <person name="Marra M.A."/>
            <person name="Mardis E.R."/>
            <person name="Fulton L.A."/>
            <person name="Chinwalla A.T."/>
            <person name="Pepin K.H."/>
            <person name="Gish W.R."/>
            <person name="Chissoe S.L."/>
            <person name="Wendl M.C."/>
            <person name="Delehaunty K.D."/>
            <person name="Miner T.L."/>
            <person name="Delehaunty A."/>
            <person name="Kramer J.B."/>
            <person name="Cook L.L."/>
            <person name="Fulton R.S."/>
            <person name="Johnson D.L."/>
            <person name="Minx P.J."/>
            <person name="Clifton S.W."/>
            <person name="Hawkins T."/>
            <person name="Branscomb E."/>
            <person name="Predki P."/>
            <person name="Richardson P."/>
            <person name="Wenning S."/>
            <person name="Slezak T."/>
            <person name="Doggett N."/>
            <person name="Cheng J.F."/>
            <person name="Olsen A."/>
            <person name="Lucas S."/>
            <person name="Elkin C."/>
            <person name="Uberbacher E."/>
            <person name="Frazier M."/>
            <person name="Gibbs R.A."/>
            <person name="Muzny D.M."/>
            <person name="Scherer S.E."/>
            <person name="Bouck J.B."/>
            <person name="Sodergren E.J."/>
            <person name="Worley K.C."/>
            <person name="Rives C.M."/>
            <person name="Gorrell J.H."/>
            <person name="Metzker M.L."/>
            <person name="Naylor S.L."/>
            <person name="Kucherlapati R.S."/>
            <person name="Nelson D.L."/>
            <person name="Weinstock G.M."/>
            <person name="Sakaki Y."/>
            <person name="Fujiyama A."/>
            <person name="Hattori M."/>
            <person name="Yada T."/>
            <person name="Toyoda A."/>
            <person name="Itoh T."/>
            <person name="Kawagoe C."/>
            <person name="Watanabe H."/>
            <person name="Totoki Y."/>
            <person name="Taylor T."/>
            <person name="Weissenbach J."/>
            <person name="Heilig R."/>
            <person name="Saurin W."/>
            <person name="Artiguenave F."/>
            <person name="Brottier P."/>
            <person name="Bruls T."/>
            <person name="Pelletier E."/>
            <person name="Robert C."/>
            <person name="Wincker P."/>
            <person name="Smith D.R."/>
            <person name="Doucette-Stamm L."/>
            <person name="Rubenfield M."/>
            <person name="Weinstock K."/>
            <person name="Lee H.M."/>
            <person name="Dubois J."/>
            <person name="Rosenthal A."/>
            <person name="Platzer M."/>
            <person name="Nyakatura G."/>
            <person name="Taudien S."/>
            <person name="Rump A."/>
            <person name="Yang H."/>
            <person name="Yu J."/>
            <person name="Wang J."/>
            <person name="Huang G."/>
            <person name="Gu J."/>
            <person name="Hood L."/>
            <person name="Rowen L."/>
            <person name="Madan A."/>
            <person name="Qin S."/>
            <person name="Davis R.W."/>
            <person name="Federspiel N.A."/>
            <person name="Abola A.P."/>
            <person name="Proctor M.J."/>
            <person name="Myers R.M."/>
            <person name="Schmutz J."/>
            <person name="Dickson M."/>
            <person name="Grimwood J."/>
            <person name="Cox D.R."/>
            <person name="Olson M.V."/>
            <person name="Kaul R."/>
            <person name="Raymond C."/>
            <person name="Shimizu N."/>
            <person name="Kawasaki K."/>
            <person name="Minoshima S."/>
            <person name="Evans G.A."/>
            <person name="Athanasiou M."/>
            <person name="Schultz R."/>
            <person name="Roe B.A."/>
            <person name="Chen F."/>
            <person name="Pan H."/>
            <person name="Ramser J."/>
            <person name="Lehrach H."/>
            <person name="Reinhardt R."/>
            <person name="McCombie W.R."/>
            <person name="de la Bastide M."/>
            <person name="Dedhia N."/>
            <person name="Blocker H."/>
            <person name="Hornischer K."/>
            <person name="Nordsiek G."/>
            <person name="Agarwala R."/>
            <person name="Aravind L."/>
            <person name="Bailey J.A."/>
            <person name="Bateman A."/>
            <person name="Batzoglou S."/>
            <person name="Birney E."/>
            <person name="Bork P."/>
            <person name="Brown D.G."/>
            <person name="Burge C.B."/>
            <person name="Cerutti L."/>
            <person name="Chen H.C."/>
            <person name="Church D."/>
            <person name="Clamp M."/>
            <person name="Copley R.R."/>
            <person name="Doerks T."/>
            <person name="Eddy S.R."/>
            <person name="Eichler E.E."/>
            <person name="Furey T.S."/>
            <person name="Galagan J."/>
            <person name="Gilbert J.G."/>
            <person name="Harmon C."/>
            <person name="Hayashizaki Y."/>
            <person name="Haussler D."/>
            <person name="Hermjakob H."/>
            <person name="Hokamp K."/>
            <person name="Jang W."/>
            <person name="Johnson L.S."/>
            <person name="Jones T.A."/>
            <person name="Kasif S."/>
            <person name="Kaspryzk A."/>
            <person name="Kennedy S."/>
            <person name="Kent W.J."/>
            <person name="Kitts P."/>
            <person name="Koonin E.V."/>
            <person name="Korf I."/>
            <person name="Kulp D."/>
            <person name="Lancet D."/>
            <person name="Lowe T.M."/>
            <person name="McLysaght A."/>
            <person name="Mikkelsen T."/>
            <person name="Moran J.V."/>
            <person name="Mulder N."/>
            <person name="Pollara V.J."/>
            <person name="Ponting C.P."/>
            <person name="Schuler G."/>
            <person name="Schultz J."/>
            <person name="Slater G."/>
            <person name="Smit A.F."/>
            <person name="Stupka E."/>
            <person name="Szustakowski J."/>
            <person name="Thierry-Mieg D."/>
            <person name="Thierry-Mieg J."/>
            <person name="Wagner L."/>
            <person name="Wallis J."/>
            <person name="Wheeler R."/>
            <person name="Williams A."/>
            <person name="Wolf Y.I."/>
            <person name="Wolfe K.H."/>
            <person name="Yang S.P."/>
            <person name="Yeh R.F."/>
            <person name="Collins F."/>
            <person name="Guyer M.S."/>
            <person name="Peterson J."/>
            <person name="Felsenfeld A."/>
            <person name="Wetterstrand K.A."/>
            <person name="Patrinos A."/>
            <person name="Morgan M.J."/>
            <person name="de Jong P."/>
            <person name="Catanese J.J."/>
            <person name="Osoegawa K."/>
            <person name="Shizuya H."/>
            <person name="Choi S."/>
            <person name="Chen Y.J."/>
        </authorList>
    </citation>
    <scope>NUCLEOTIDE SEQUENCE [LARGE SCALE GENOMIC DNA]</scope>
</reference>
<reference evidence="4 5" key="3">
    <citation type="journal article" date="2005" name="Nature">
        <title>Generation and annotation of the DNA sequences of human chromosomes 2 and 4.</title>
        <authorList>
            <person name="Hillier L.W."/>
            <person name="Graves T.A."/>
            <person name="Fulton R.S."/>
            <person name="Fulton L.A."/>
            <person name="Pepin K.H."/>
            <person name="Minx P."/>
            <person name="Wagner-McPherson C."/>
            <person name="Layman D."/>
            <person name="Wylie K."/>
            <person name="Sekhon M."/>
            <person name="Becker M.C."/>
            <person name="Fewell G.A."/>
            <person name="Delehaunty K.D."/>
            <person name="Miner T.L."/>
            <person name="Nash W.E."/>
            <person name="Kremitzki C."/>
            <person name="Oddy L."/>
            <person name="Du H."/>
            <person name="Sun H."/>
            <person name="Bradshaw-Cordum H."/>
            <person name="Ali J."/>
            <person name="Carter J."/>
            <person name="Cordes M."/>
            <person name="Harris A."/>
            <person name="Isak A."/>
            <person name="van Brunt A."/>
            <person name="Nguyen C."/>
            <person name="Du F."/>
            <person name="Courtney L."/>
            <person name="Kalicki J."/>
            <person name="Ozersky P."/>
            <person name="Abbott S."/>
            <person name="Armstrong J."/>
            <person name="Belter E.A."/>
            <person name="Caruso L."/>
            <person name="Cedroni M."/>
            <person name="Cotton M."/>
            <person name="Davidson T."/>
            <person name="Desai A."/>
            <person name="Elliott G."/>
            <person name="Erb T."/>
            <person name="Fronick C."/>
            <person name="Gaige T."/>
            <person name="Haakenson W."/>
            <person name="Haglund K."/>
            <person name="Holmes A."/>
            <person name="Harkins R."/>
            <person name="Kim K."/>
            <person name="Kruchowski S.S."/>
            <person name="Strong C.M."/>
            <person name="Grewal N."/>
            <person name="Goyea E."/>
            <person name="Hou S."/>
            <person name="Levy A."/>
            <person name="Martinka S."/>
            <person name="Mead K."/>
            <person name="McLellan M.D."/>
            <person name="Meyer R."/>
            <person name="Randall-Maher J."/>
            <person name="Tomlinson C."/>
            <person name="Dauphin-Kohlberg S."/>
            <person name="Kozlowicz-Reilly A."/>
            <person name="Shah N."/>
            <person name="Swearengen-Shahid S."/>
            <person name="Snider J."/>
            <person name="Strong J.T."/>
            <person name="Thompson J."/>
            <person name="Yoakum M."/>
            <person name="Leonard S."/>
            <person name="Pearman C."/>
            <person name="Trani L."/>
            <person name="Radionenko M."/>
            <person name="Waligorski J.E."/>
            <person name="Wang C."/>
            <person name="Rock S.M."/>
            <person name="Tin-Wollam A.M."/>
            <person name="Maupin R."/>
            <person name="Latreille P."/>
            <person name="Wendl M.C."/>
            <person name="Yang S.P."/>
            <person name="Pohl C."/>
            <person name="Wallis J.W."/>
            <person name="Spieth J."/>
            <person name="Bieri T.A."/>
            <person name="Berkowicz N."/>
            <person name="Nelson J.O."/>
            <person name="Osborne J."/>
            <person name="Ding L."/>
            <person name="Meyer R."/>
            <person name="Sabo A."/>
            <person name="Shotland Y."/>
            <person name="Sinha P."/>
            <person name="Wohldmann P.E."/>
            <person name="Cook L.L."/>
            <person name="Hickenbotham M.T."/>
            <person name="Eldred J."/>
            <person name="Williams D."/>
            <person name="Jones T.A."/>
            <person name="She X."/>
            <person name="Ciccarelli F.D."/>
            <person name="Izaurralde E."/>
            <person name="Taylor J."/>
            <person name="Schmutz J."/>
            <person name="Myers R.M."/>
            <person name="Cox D.R."/>
            <person name="Huang X."/>
            <person name="McPherson J.D."/>
            <person name="Mardis E.R."/>
            <person name="Clifton S.W."/>
            <person name="Warren W.C."/>
            <person name="Chinwalla A.T."/>
            <person name="Eddy S.R."/>
            <person name="Marra M.A."/>
            <person name="Ovcharenko I."/>
            <person name="Furey T.S."/>
            <person name="Miller W."/>
            <person name="Eichler E.E."/>
            <person name="Bork P."/>
            <person name="Suyama M."/>
            <person name="Torrents D."/>
            <person name="Waterston R.H."/>
            <person name="Wilson R.K."/>
        </authorList>
    </citation>
    <scope>NUCLEOTIDE SEQUENCE [LARGE SCALE GENOMIC DNA]</scope>
</reference>
<evidence type="ECO:0000256" key="1">
    <source>
        <dbReference type="ARBA" id="ARBA00031574"/>
    </source>
</evidence>
<dbReference type="EC" id="2.5.1.26" evidence="2"/>
<keyword evidence="2" id="KW-0808">Transferase</keyword>
<keyword evidence="6 7" id="KW-1267">Proteomics identification</keyword>
<reference evidence="4" key="4">
    <citation type="submission" date="2025-08" db="UniProtKB">
        <authorList>
            <consortium name="Ensembl"/>
        </authorList>
    </citation>
    <scope>IDENTIFICATION</scope>
</reference>
<dbReference type="EMBL" id="AC019080">
    <property type="status" value="NOT_ANNOTATED_CDS"/>
    <property type="molecule type" value="Genomic_DNA"/>
</dbReference>
<dbReference type="AlphaFoldDB" id="A0A7P0T857"/>
<comment type="similarity">
    <text evidence="2">Belongs to the FAD-binding oxidoreductase/transferase type 4 family.</text>
</comment>
<dbReference type="GO" id="GO:0005777">
    <property type="term" value="C:peroxisome"/>
    <property type="evidence" value="ECO:0007669"/>
    <property type="project" value="UniProtKB-SubCell"/>
</dbReference>
<dbReference type="Proteomes" id="UP000005640">
    <property type="component" value="Chromosome 2"/>
</dbReference>
<dbReference type="EMBL" id="AC073834">
    <property type="status" value="NOT_ANNOTATED_CDS"/>
    <property type="molecule type" value="Genomic_DNA"/>
</dbReference>
<dbReference type="InterPro" id="IPR016167">
    <property type="entry name" value="FAD-bd_PCMH_sub1"/>
</dbReference>
<keyword evidence="2" id="KW-0444">Lipid biosynthesis</keyword>
<protein>
    <recommendedName>
        <fullName evidence="1 2">Alkylglycerone-phosphate synthase</fullName>
        <shortName evidence="2">Alkyl-DHAP synthase</shortName>
        <ecNumber evidence="2">2.5.1.26</ecNumber>
    </recommendedName>
</protein>
<dbReference type="SMR" id="A0A7P0T857"/>
<name>A0A7P0T857_HUMAN</name>
<feature type="region of interest" description="Disordered" evidence="3">
    <location>
        <begin position="62"/>
        <end position="86"/>
    </location>
</feature>
<dbReference type="OpenTargets" id="ENSG00000018510"/>
<keyword evidence="2" id="KW-0285">Flavoprotein</keyword>
<dbReference type="HGNC" id="HGNC:327">
    <property type="gene designation" value="AGPS"/>
</dbReference>
<dbReference type="Gene3D" id="3.30.43.10">
    <property type="entry name" value="Uridine Diphospho-n-acetylenolpyruvylglucosamine Reductase, domain 2"/>
    <property type="match status" value="1"/>
</dbReference>
<comment type="catalytic activity">
    <reaction evidence="2">
        <text>a long chain fatty alcohol + a 1-acylglycerone 3-phosphate = a 1-O-alkylglycerone 3-phosphate + a long-chain fatty acid + H(+)</text>
        <dbReference type="Rhea" id="RHEA:36171"/>
        <dbReference type="ChEBI" id="CHEBI:15378"/>
        <dbReference type="ChEBI" id="CHEBI:17135"/>
        <dbReference type="ChEBI" id="CHEBI:57534"/>
        <dbReference type="ChEBI" id="CHEBI:57560"/>
        <dbReference type="ChEBI" id="CHEBI:73315"/>
        <dbReference type="EC" id="2.5.1.26"/>
    </reaction>
</comment>
<gene>
    <name evidence="4" type="primary">AGPS</name>
</gene>
<dbReference type="OrthoDB" id="7786253at2759"/>
<reference evidence="4 5" key="2">
    <citation type="journal article" date="2004" name="Nature">
        <title>Finishing the euchromatic sequence of the human genome.</title>
        <authorList>
            <consortium name="International Human Genome Sequencing Consortium"/>
        </authorList>
    </citation>
    <scope>NUCLEOTIDE SEQUENCE [LARGE SCALE GENOMIC DNA]</scope>
</reference>
<reference evidence="4" key="5">
    <citation type="submission" date="2025-09" db="UniProtKB">
        <authorList>
            <consortium name="Ensembl"/>
        </authorList>
    </citation>
    <scope>IDENTIFICATION</scope>
</reference>
<comment type="cofactor">
    <cofactor evidence="2">
        <name>FAD</name>
        <dbReference type="ChEBI" id="CHEBI:57692"/>
    </cofactor>
</comment>
<evidence type="ECO:0000256" key="2">
    <source>
        <dbReference type="RuleBase" id="RU363113"/>
    </source>
</evidence>
<dbReference type="PANTHER" id="PTHR46568:SF1">
    <property type="entry name" value="ALKYLDIHYDROXYACETONEPHOSPHATE SYNTHASE, PEROXISOMAL"/>
    <property type="match status" value="1"/>
</dbReference>
<dbReference type="GO" id="GO:0008609">
    <property type="term" value="F:alkylglycerone-phosphate synthase activity"/>
    <property type="evidence" value="ECO:0007669"/>
    <property type="project" value="UniProtKB-EC"/>
</dbReference>
<dbReference type="EMBL" id="AC016762">
    <property type="status" value="NOT_ANNOTATED_CDS"/>
    <property type="molecule type" value="Genomic_DNA"/>
</dbReference>
<evidence type="ECO:0007829" key="7">
    <source>
        <dbReference type="ProteomicsDB" id="A0A7P0T857"/>
    </source>
</evidence>
<keyword evidence="2" id="KW-0274">FAD</keyword>
<keyword evidence="2" id="KW-0576">Peroxisome</keyword>
<keyword evidence="2" id="KW-0443">Lipid metabolism</keyword>
<dbReference type="GO" id="GO:0008611">
    <property type="term" value="P:ether lipid biosynthetic process"/>
    <property type="evidence" value="ECO:0007669"/>
    <property type="project" value="UniProtKB-UniPathway"/>
</dbReference>
<proteinExistence type="evidence at protein level"/>
<dbReference type="UniPathway" id="UPA00781"/>
<dbReference type="GeneTree" id="ENSGT00940000156112"/>
<keyword evidence="5" id="KW-1185">Reference proteome</keyword>
<comment type="pathway">
    <text evidence="2">Glycerolipid metabolism; ether lipid biosynthesis.</text>
</comment>
<organism evidence="4 5">
    <name type="scientific">Homo sapiens</name>
    <name type="common">Human</name>
    <dbReference type="NCBI Taxonomy" id="9606"/>
    <lineage>
        <taxon>Eukaryota</taxon>
        <taxon>Metazoa</taxon>
        <taxon>Chordata</taxon>
        <taxon>Craniata</taxon>
        <taxon>Vertebrata</taxon>
        <taxon>Euteleostomi</taxon>
        <taxon>Mammalia</taxon>
        <taxon>Eutheria</taxon>
        <taxon>Euarchontoglires</taxon>
        <taxon>Primates</taxon>
        <taxon>Haplorrhini</taxon>
        <taxon>Catarrhini</taxon>
        <taxon>Hominidae</taxon>
        <taxon>Homo</taxon>
    </lineage>
</organism>
<feature type="compositionally biased region" description="Basic and acidic residues" evidence="3">
    <location>
        <begin position="23"/>
        <end position="35"/>
    </location>
</feature>
<feature type="compositionally biased region" description="Low complexity" evidence="3">
    <location>
        <begin position="63"/>
        <end position="77"/>
    </location>
</feature>
<evidence type="ECO:0000313" key="5">
    <source>
        <dbReference type="Proteomes" id="UP000005640"/>
    </source>
</evidence>
<comment type="subunit">
    <text evidence="2">Homodimer.</text>
</comment>
<comment type="function">
    <text evidence="2">Catalyzes the exchange of an acyl for a long-chain alkyl group and the formation of the ether bond in the biosynthesis of ether phospholipids.</text>
</comment>
<dbReference type="InterPro" id="IPR025650">
    <property type="entry name" value="Alkyl-DHAP_Synthase"/>
</dbReference>
<evidence type="ECO:0000313" key="4">
    <source>
        <dbReference type="Ensembl" id="ENSP00000504994.1"/>
    </source>
</evidence>
<dbReference type="Ensembl" id="ENST00000681752.1">
    <property type="protein sequence ID" value="ENSP00000504994.1"/>
    <property type="gene ID" value="ENSG00000018510.19"/>
</dbReference>
<evidence type="ECO:0007829" key="6">
    <source>
        <dbReference type="PeptideAtlas" id="A0A7P0T857"/>
    </source>
</evidence>